<evidence type="ECO:0000256" key="5">
    <source>
        <dbReference type="ARBA" id="ARBA00022989"/>
    </source>
</evidence>
<keyword evidence="9" id="KW-0739">Sodium transport</keyword>
<accession>A0A1G2GAN7</accession>
<organism evidence="12 13">
    <name type="scientific">Candidatus Ryanbacteria bacterium RIFCSPHIGHO2_02_FULL_45_13b</name>
    <dbReference type="NCBI Taxonomy" id="1802117"/>
    <lineage>
        <taxon>Bacteria</taxon>
        <taxon>Candidatus Ryaniibacteriota</taxon>
    </lineage>
</organism>
<dbReference type="Proteomes" id="UP000176576">
    <property type="component" value="Unassembled WGS sequence"/>
</dbReference>
<dbReference type="GO" id="GO:0016020">
    <property type="term" value="C:membrane"/>
    <property type="evidence" value="ECO:0007669"/>
    <property type="project" value="UniProtKB-SubCell"/>
</dbReference>
<dbReference type="GO" id="GO:0015297">
    <property type="term" value="F:antiporter activity"/>
    <property type="evidence" value="ECO:0007669"/>
    <property type="project" value="UniProtKB-KW"/>
</dbReference>
<feature type="transmembrane region" description="Helical" evidence="10">
    <location>
        <begin position="125"/>
        <end position="145"/>
    </location>
</feature>
<evidence type="ECO:0000256" key="3">
    <source>
        <dbReference type="ARBA" id="ARBA00022449"/>
    </source>
</evidence>
<evidence type="ECO:0000259" key="11">
    <source>
        <dbReference type="Pfam" id="PF00999"/>
    </source>
</evidence>
<gene>
    <name evidence="12" type="ORF">A3J54_01570</name>
</gene>
<keyword evidence="2" id="KW-0813">Transport</keyword>
<keyword evidence="7" id="KW-0406">Ion transport</keyword>
<feature type="transmembrane region" description="Helical" evidence="10">
    <location>
        <begin position="372"/>
        <end position="392"/>
    </location>
</feature>
<keyword evidence="4 10" id="KW-0812">Transmembrane</keyword>
<evidence type="ECO:0000256" key="9">
    <source>
        <dbReference type="ARBA" id="ARBA00023201"/>
    </source>
</evidence>
<feature type="transmembrane region" description="Helical" evidence="10">
    <location>
        <begin position="281"/>
        <end position="298"/>
    </location>
</feature>
<evidence type="ECO:0000256" key="8">
    <source>
        <dbReference type="ARBA" id="ARBA00023136"/>
    </source>
</evidence>
<evidence type="ECO:0000256" key="4">
    <source>
        <dbReference type="ARBA" id="ARBA00022692"/>
    </source>
</evidence>
<keyword evidence="6" id="KW-0915">Sodium</keyword>
<keyword evidence="3" id="KW-0050">Antiport</keyword>
<comment type="caution">
    <text evidence="12">The sequence shown here is derived from an EMBL/GenBank/DDBJ whole genome shotgun (WGS) entry which is preliminary data.</text>
</comment>
<name>A0A1G2GAN7_9BACT</name>
<feature type="transmembrane region" description="Helical" evidence="10">
    <location>
        <begin position="194"/>
        <end position="212"/>
    </location>
</feature>
<keyword evidence="8 10" id="KW-0472">Membrane</keyword>
<feature type="transmembrane region" description="Helical" evidence="10">
    <location>
        <begin position="232"/>
        <end position="260"/>
    </location>
</feature>
<protein>
    <recommendedName>
        <fullName evidence="11">Cation/H+ exchanger transmembrane domain-containing protein</fullName>
    </recommendedName>
</protein>
<proteinExistence type="predicted"/>
<dbReference type="AlphaFoldDB" id="A0A1G2GAN7"/>
<dbReference type="PANTHER" id="PTHR43562:SF3">
    <property type="entry name" value="SODIUM ION_PROTON EXCHANGER (EUROFUNG)"/>
    <property type="match status" value="1"/>
</dbReference>
<evidence type="ECO:0000313" key="12">
    <source>
        <dbReference type="EMBL" id="OGZ47274.1"/>
    </source>
</evidence>
<evidence type="ECO:0000256" key="1">
    <source>
        <dbReference type="ARBA" id="ARBA00004141"/>
    </source>
</evidence>
<dbReference type="InterPro" id="IPR006153">
    <property type="entry name" value="Cation/H_exchanger_TM"/>
</dbReference>
<evidence type="ECO:0000256" key="2">
    <source>
        <dbReference type="ARBA" id="ARBA00022448"/>
    </source>
</evidence>
<dbReference type="EMBL" id="MHNN01000003">
    <property type="protein sequence ID" value="OGZ47274.1"/>
    <property type="molecule type" value="Genomic_DNA"/>
</dbReference>
<sequence length="405" mass="42751">MHDLFPELCWIGGALIVSALSGAFAKRVGQPKVLGAMVGGLVISMCFGWTHILEEIRAGNAHGIRSLAEIAAMLLLFSAGMESDFHSMRNDAKTGWKVAVIGVLFPIFGGFVYSLMFIHVSWPVALFQGGVFAATSVGITAAVLGELGVIKETYARIIISAAVIDDVLGLLVLALCQAIASSGEVGAGIIVEKIAMAGLFVVVLPIAGHFLARKVLSFLNAFDPDAREAIVLGWMFLYGAGAVYAGLAAIVGAYFAGVALEEEYFNAGEEHSLKEKPIERFISGIIRGLAPIFFVYAVCMVDPMIFLNVTVLAHGFMFTVIAMAGKLMCGLFAPKGEGWLVGCGMSPRGEVGIIFATIGLTSGILTQDLFGASMIMVLLSTVCTPPLLSSLIKSHGKQKILPQTA</sequence>
<dbReference type="GO" id="GO:0006814">
    <property type="term" value="P:sodium ion transport"/>
    <property type="evidence" value="ECO:0007669"/>
    <property type="project" value="UniProtKB-KW"/>
</dbReference>
<dbReference type="GO" id="GO:1902600">
    <property type="term" value="P:proton transmembrane transport"/>
    <property type="evidence" value="ECO:0007669"/>
    <property type="project" value="InterPro"/>
</dbReference>
<keyword evidence="5 10" id="KW-1133">Transmembrane helix</keyword>
<evidence type="ECO:0000313" key="13">
    <source>
        <dbReference type="Proteomes" id="UP000176576"/>
    </source>
</evidence>
<feature type="transmembrane region" description="Helical" evidence="10">
    <location>
        <begin position="35"/>
        <end position="52"/>
    </location>
</feature>
<feature type="transmembrane region" description="Helical" evidence="10">
    <location>
        <begin position="304"/>
        <end position="328"/>
    </location>
</feature>
<evidence type="ECO:0000256" key="10">
    <source>
        <dbReference type="SAM" id="Phobius"/>
    </source>
</evidence>
<dbReference type="PANTHER" id="PTHR43562">
    <property type="entry name" value="NAPA-TYPE SODIUM/HYDROGEN ANTIPORTER"/>
    <property type="match status" value="1"/>
</dbReference>
<feature type="transmembrane region" description="Helical" evidence="10">
    <location>
        <begin position="96"/>
        <end position="118"/>
    </location>
</feature>
<comment type="subcellular location">
    <subcellularLocation>
        <location evidence="1">Membrane</location>
        <topology evidence="1">Multi-pass membrane protein</topology>
    </subcellularLocation>
</comment>
<dbReference type="Gene3D" id="1.20.1530.20">
    <property type="match status" value="1"/>
</dbReference>
<evidence type="ECO:0000256" key="7">
    <source>
        <dbReference type="ARBA" id="ARBA00023065"/>
    </source>
</evidence>
<dbReference type="Pfam" id="PF00999">
    <property type="entry name" value="Na_H_Exchanger"/>
    <property type="match status" value="1"/>
</dbReference>
<dbReference type="STRING" id="1802117.A3J54_01570"/>
<dbReference type="InterPro" id="IPR038770">
    <property type="entry name" value="Na+/solute_symporter_sf"/>
</dbReference>
<evidence type="ECO:0000256" key="6">
    <source>
        <dbReference type="ARBA" id="ARBA00023053"/>
    </source>
</evidence>
<feature type="domain" description="Cation/H+ exchanger transmembrane" evidence="11">
    <location>
        <begin position="17"/>
        <end position="387"/>
    </location>
</feature>
<feature type="transmembrane region" description="Helical" evidence="10">
    <location>
        <begin position="157"/>
        <end position="182"/>
    </location>
</feature>
<reference evidence="12 13" key="1">
    <citation type="journal article" date="2016" name="Nat. Commun.">
        <title>Thousands of microbial genomes shed light on interconnected biogeochemical processes in an aquifer system.</title>
        <authorList>
            <person name="Anantharaman K."/>
            <person name="Brown C.T."/>
            <person name="Hug L.A."/>
            <person name="Sharon I."/>
            <person name="Castelle C.J."/>
            <person name="Probst A.J."/>
            <person name="Thomas B.C."/>
            <person name="Singh A."/>
            <person name="Wilkins M.J."/>
            <person name="Karaoz U."/>
            <person name="Brodie E.L."/>
            <person name="Williams K.H."/>
            <person name="Hubbard S.S."/>
            <person name="Banfield J.F."/>
        </authorList>
    </citation>
    <scope>NUCLEOTIDE SEQUENCE [LARGE SCALE GENOMIC DNA]</scope>
</reference>